<keyword evidence="1" id="KW-0378">Hydrolase</keyword>
<organism evidence="1 2">
    <name type="scientific">Kribbibacterium absianum</name>
    <dbReference type="NCBI Taxonomy" id="3044210"/>
    <lineage>
        <taxon>Bacteria</taxon>
        <taxon>Bacillati</taxon>
        <taxon>Actinomycetota</taxon>
        <taxon>Coriobacteriia</taxon>
        <taxon>Coriobacteriales</taxon>
        <taxon>Kribbibacteriaceae</taxon>
        <taxon>Kribbibacterium</taxon>
    </lineage>
</organism>
<dbReference type="EC" id="3.1.3.-" evidence="1"/>
<name>A0ABT6ZKB5_9ACTN</name>
<dbReference type="EMBL" id="JASJEX010000002">
    <property type="protein sequence ID" value="MDJ1129490.1"/>
    <property type="molecule type" value="Genomic_DNA"/>
</dbReference>
<dbReference type="Gene3D" id="3.30.1240.10">
    <property type="match status" value="1"/>
</dbReference>
<comment type="caution">
    <text evidence="1">The sequence shown here is derived from an EMBL/GenBank/DDBJ whole genome shotgun (WGS) entry which is preliminary data.</text>
</comment>
<sequence length="268" mass="28472">MKLIMSDIDGTILPWGDHVVPERTRQVIRDAQAAGHVVGPASGRAREWIAPFFAGEEDCYATCIAVNGLEVWLQGERVLKKTMDPAAVRMAVDLLEDVPGTGLLCFEGGHPVLVCGSRDDLAVAFPRYADICTPGSVPDAPVEKANVFVNGDLDETRRVVALLNDAVDGLDFDVAQPGFSNVMPAGWNKGQALVWLRDRLGVAPEDVFVFGDAGNDLPMLEVVENSVAVANALPEAAAAAKWHIGSVETGAVADAIEALAEGAWPFSE</sequence>
<dbReference type="SFLD" id="SFLDG01140">
    <property type="entry name" value="C2.B:_Phosphomannomutase_and_P"/>
    <property type="match status" value="1"/>
</dbReference>
<dbReference type="Gene3D" id="3.40.50.1000">
    <property type="entry name" value="HAD superfamily/HAD-like"/>
    <property type="match status" value="1"/>
</dbReference>
<dbReference type="PANTHER" id="PTHR10000:SF8">
    <property type="entry name" value="HAD SUPERFAMILY HYDROLASE-LIKE, TYPE 3"/>
    <property type="match status" value="1"/>
</dbReference>
<evidence type="ECO:0000313" key="1">
    <source>
        <dbReference type="EMBL" id="MDJ1129490.1"/>
    </source>
</evidence>
<reference evidence="1" key="1">
    <citation type="submission" date="2023-05" db="EMBL/GenBank/DDBJ databases">
        <title>[olsenella] sp. nov., isolated from a pig farm feces dump.</title>
        <authorList>
            <person name="Chang Y.-H."/>
        </authorList>
    </citation>
    <scope>NUCLEOTIDE SEQUENCE</scope>
    <source>
        <strain evidence="1">YH-ols2217</strain>
    </source>
</reference>
<dbReference type="PANTHER" id="PTHR10000">
    <property type="entry name" value="PHOSPHOSERINE PHOSPHATASE"/>
    <property type="match status" value="1"/>
</dbReference>
<dbReference type="Pfam" id="PF08282">
    <property type="entry name" value="Hydrolase_3"/>
    <property type="match status" value="1"/>
</dbReference>
<gene>
    <name evidence="1" type="ORF">QJ043_05275</name>
</gene>
<keyword evidence="2" id="KW-1185">Reference proteome</keyword>
<protein>
    <submittedName>
        <fullName evidence="1">HAD family hydrolase</fullName>
        <ecNumber evidence="1">3.1.3.-</ecNumber>
    </submittedName>
</protein>
<dbReference type="SUPFAM" id="SSF56784">
    <property type="entry name" value="HAD-like"/>
    <property type="match status" value="1"/>
</dbReference>
<dbReference type="RefSeq" id="WP_283713722.1">
    <property type="nucleotide sequence ID" value="NZ_JASJEW010000006.1"/>
</dbReference>
<proteinExistence type="predicted"/>
<dbReference type="GO" id="GO:0016787">
    <property type="term" value="F:hydrolase activity"/>
    <property type="evidence" value="ECO:0007669"/>
    <property type="project" value="UniProtKB-KW"/>
</dbReference>
<dbReference type="SFLD" id="SFLDS00003">
    <property type="entry name" value="Haloacid_Dehalogenase"/>
    <property type="match status" value="1"/>
</dbReference>
<dbReference type="InterPro" id="IPR023214">
    <property type="entry name" value="HAD_sf"/>
</dbReference>
<dbReference type="InterPro" id="IPR036412">
    <property type="entry name" value="HAD-like_sf"/>
</dbReference>
<evidence type="ECO:0000313" key="2">
    <source>
        <dbReference type="Proteomes" id="UP001431693"/>
    </source>
</evidence>
<accession>A0ABT6ZKB5</accession>
<dbReference type="Proteomes" id="UP001431693">
    <property type="component" value="Unassembled WGS sequence"/>
</dbReference>